<comment type="caution">
    <text evidence="10">The sequence shown here is derived from an EMBL/GenBank/DDBJ whole genome shotgun (WGS) entry which is preliminary data.</text>
</comment>
<feature type="binding site" evidence="8">
    <location>
        <begin position="208"/>
        <end position="214"/>
    </location>
    <ligand>
        <name>ATP</name>
        <dbReference type="ChEBI" id="CHEBI:30616"/>
    </ligand>
</feature>
<dbReference type="NCBIfam" id="TIGR01027">
    <property type="entry name" value="proB"/>
    <property type="match status" value="1"/>
</dbReference>
<dbReference type="InterPro" id="IPR036974">
    <property type="entry name" value="PUA_sf"/>
</dbReference>
<dbReference type="Gene3D" id="2.30.130.10">
    <property type="entry name" value="PUA domain"/>
    <property type="match status" value="1"/>
</dbReference>
<comment type="catalytic activity">
    <reaction evidence="8">
        <text>L-glutamate + ATP = L-glutamyl 5-phosphate + ADP</text>
        <dbReference type="Rhea" id="RHEA:14877"/>
        <dbReference type="ChEBI" id="CHEBI:29985"/>
        <dbReference type="ChEBI" id="CHEBI:30616"/>
        <dbReference type="ChEBI" id="CHEBI:58274"/>
        <dbReference type="ChEBI" id="CHEBI:456216"/>
        <dbReference type="EC" id="2.7.2.11"/>
    </reaction>
</comment>
<evidence type="ECO:0000256" key="5">
    <source>
        <dbReference type="ARBA" id="ARBA00022741"/>
    </source>
</evidence>
<dbReference type="PANTHER" id="PTHR43654">
    <property type="entry name" value="GLUTAMATE 5-KINASE"/>
    <property type="match status" value="1"/>
</dbReference>
<keyword evidence="7 8" id="KW-0067">ATP-binding</keyword>
<dbReference type="Pfam" id="PF00696">
    <property type="entry name" value="AA_kinase"/>
    <property type="match status" value="1"/>
</dbReference>
<dbReference type="PANTHER" id="PTHR43654:SF1">
    <property type="entry name" value="ISOPENTENYL PHOSPHATE KINASE"/>
    <property type="match status" value="1"/>
</dbReference>
<comment type="function">
    <text evidence="8">Catalyzes the transfer of a phosphate group to glutamate to form L-glutamate 5-phosphate.</text>
</comment>
<dbReference type="InterPro" id="IPR001057">
    <property type="entry name" value="Glu/AcGlu_kinase"/>
</dbReference>
<dbReference type="Pfam" id="PF01472">
    <property type="entry name" value="PUA"/>
    <property type="match status" value="1"/>
</dbReference>
<reference evidence="10 11" key="1">
    <citation type="submission" date="2020-07" db="EMBL/GenBank/DDBJ databases">
        <authorList>
            <person name="Feng X."/>
        </authorList>
    </citation>
    <scope>NUCLEOTIDE SEQUENCE [LARGE SCALE GENOMIC DNA]</scope>
    <source>
        <strain evidence="10 11">JCM23202</strain>
    </source>
</reference>
<dbReference type="HAMAP" id="MF_00456">
    <property type="entry name" value="ProB"/>
    <property type="match status" value="1"/>
</dbReference>
<feature type="binding site" evidence="8">
    <location>
        <position position="53"/>
    </location>
    <ligand>
        <name>substrate</name>
    </ligand>
</feature>
<protein>
    <recommendedName>
        <fullName evidence="8">Glutamate 5-kinase</fullName>
        <ecNumber evidence="8">2.7.2.11</ecNumber>
    </recommendedName>
    <alternativeName>
        <fullName evidence="8">Gamma-glutamyl kinase</fullName>
        <shortName evidence="8">GK</shortName>
    </alternativeName>
</protein>
<feature type="domain" description="PUA" evidence="9">
    <location>
        <begin position="274"/>
        <end position="355"/>
    </location>
</feature>
<evidence type="ECO:0000313" key="11">
    <source>
        <dbReference type="Proteomes" id="UP000526501"/>
    </source>
</evidence>
<dbReference type="PROSITE" id="PS50890">
    <property type="entry name" value="PUA"/>
    <property type="match status" value="1"/>
</dbReference>
<dbReference type="AlphaFoldDB" id="A0A7X1E7C3"/>
<evidence type="ECO:0000256" key="3">
    <source>
        <dbReference type="ARBA" id="ARBA00022650"/>
    </source>
</evidence>
<evidence type="ECO:0000256" key="7">
    <source>
        <dbReference type="ARBA" id="ARBA00022840"/>
    </source>
</evidence>
<dbReference type="EMBL" id="JACHVC010000006">
    <property type="protein sequence ID" value="MBC2605194.1"/>
    <property type="molecule type" value="Genomic_DNA"/>
</dbReference>
<dbReference type="InterPro" id="IPR001048">
    <property type="entry name" value="Asp/Glu/Uridylate_kinase"/>
</dbReference>
<gene>
    <name evidence="8 10" type="primary">proB</name>
    <name evidence="10" type="ORF">H5P27_03975</name>
</gene>
<dbReference type="GO" id="GO:0004349">
    <property type="term" value="F:glutamate 5-kinase activity"/>
    <property type="evidence" value="ECO:0007669"/>
    <property type="project" value="UniProtKB-UniRule"/>
</dbReference>
<comment type="caution">
    <text evidence="8">Lacks conserved residue(s) required for the propagation of feature annotation.</text>
</comment>
<evidence type="ECO:0000256" key="8">
    <source>
        <dbReference type="HAMAP-Rule" id="MF_00456"/>
    </source>
</evidence>
<dbReference type="InterPro" id="IPR041739">
    <property type="entry name" value="G5K_ProB"/>
</dbReference>
<feature type="binding site" evidence="8">
    <location>
        <position position="12"/>
    </location>
    <ligand>
        <name>ATP</name>
        <dbReference type="ChEBI" id="CHEBI:30616"/>
    </ligand>
</feature>
<keyword evidence="2 8" id="KW-0028">Amino-acid biosynthesis</keyword>
<evidence type="ECO:0000256" key="4">
    <source>
        <dbReference type="ARBA" id="ARBA00022679"/>
    </source>
</evidence>
<dbReference type="InterPro" id="IPR005715">
    <property type="entry name" value="Glu_5kinase/COase_Synthase"/>
</dbReference>
<dbReference type="InterPro" id="IPR002478">
    <property type="entry name" value="PUA"/>
</dbReference>
<dbReference type="InterPro" id="IPR036393">
    <property type="entry name" value="AceGlu_kinase-like_sf"/>
</dbReference>
<keyword evidence="5 8" id="KW-0547">Nucleotide-binding</keyword>
<dbReference type="GO" id="GO:0003723">
    <property type="term" value="F:RNA binding"/>
    <property type="evidence" value="ECO:0007669"/>
    <property type="project" value="InterPro"/>
</dbReference>
<comment type="subcellular location">
    <subcellularLocation>
        <location evidence="8">Cytoplasm</location>
    </subcellularLocation>
</comment>
<dbReference type="InterPro" id="IPR019797">
    <property type="entry name" value="Glutamate_5-kinase_CS"/>
</dbReference>
<comment type="pathway">
    <text evidence="8">Amino-acid biosynthesis; L-proline biosynthesis; L-glutamate 5-semialdehyde from L-glutamate: step 1/2.</text>
</comment>
<dbReference type="PRINTS" id="PR00474">
    <property type="entry name" value="GLU5KINASE"/>
</dbReference>
<dbReference type="GO" id="GO:0005524">
    <property type="term" value="F:ATP binding"/>
    <property type="evidence" value="ECO:0007669"/>
    <property type="project" value="UniProtKB-KW"/>
</dbReference>
<dbReference type="SUPFAM" id="SSF88697">
    <property type="entry name" value="PUA domain-like"/>
    <property type="match status" value="1"/>
</dbReference>
<name>A0A7X1E7C3_9BACT</name>
<organism evidence="10 11">
    <name type="scientific">Pelagicoccus albus</name>
    <dbReference type="NCBI Taxonomy" id="415222"/>
    <lineage>
        <taxon>Bacteria</taxon>
        <taxon>Pseudomonadati</taxon>
        <taxon>Verrucomicrobiota</taxon>
        <taxon>Opitutia</taxon>
        <taxon>Puniceicoccales</taxon>
        <taxon>Pelagicoccaceae</taxon>
        <taxon>Pelagicoccus</taxon>
    </lineage>
</organism>
<dbReference type="SMART" id="SM00359">
    <property type="entry name" value="PUA"/>
    <property type="match status" value="1"/>
</dbReference>
<dbReference type="EC" id="2.7.2.11" evidence="8"/>
<dbReference type="RefSeq" id="WP_185659082.1">
    <property type="nucleotide sequence ID" value="NZ_CAWPOO010000006.1"/>
</dbReference>
<evidence type="ECO:0000256" key="6">
    <source>
        <dbReference type="ARBA" id="ARBA00022777"/>
    </source>
</evidence>
<dbReference type="CDD" id="cd04242">
    <property type="entry name" value="AAK_G5K_ProB"/>
    <property type="match status" value="1"/>
</dbReference>
<dbReference type="PROSITE" id="PS00902">
    <property type="entry name" value="GLUTAMATE_5_KINASE"/>
    <property type="match status" value="1"/>
</dbReference>
<keyword evidence="1 8" id="KW-0963">Cytoplasm</keyword>
<dbReference type="InterPro" id="IPR011529">
    <property type="entry name" value="Glu_5kinase"/>
</dbReference>
<evidence type="ECO:0000259" key="9">
    <source>
        <dbReference type="SMART" id="SM00359"/>
    </source>
</evidence>
<dbReference type="Gene3D" id="3.40.1160.10">
    <property type="entry name" value="Acetylglutamate kinase-like"/>
    <property type="match status" value="2"/>
</dbReference>
<dbReference type="SUPFAM" id="SSF53633">
    <property type="entry name" value="Carbamate kinase-like"/>
    <property type="match status" value="1"/>
</dbReference>
<feature type="binding site" evidence="8">
    <location>
        <position position="141"/>
    </location>
    <ligand>
        <name>substrate</name>
    </ligand>
</feature>
<dbReference type="Proteomes" id="UP000526501">
    <property type="component" value="Unassembled WGS sequence"/>
</dbReference>
<dbReference type="GO" id="GO:0055129">
    <property type="term" value="P:L-proline biosynthetic process"/>
    <property type="evidence" value="ECO:0007669"/>
    <property type="project" value="UniProtKB-UniRule"/>
</dbReference>
<proteinExistence type="inferred from homology"/>
<dbReference type="CDD" id="cd21157">
    <property type="entry name" value="PUA_G5K"/>
    <property type="match status" value="1"/>
</dbReference>
<evidence type="ECO:0000313" key="10">
    <source>
        <dbReference type="EMBL" id="MBC2605194.1"/>
    </source>
</evidence>
<evidence type="ECO:0000256" key="1">
    <source>
        <dbReference type="ARBA" id="ARBA00022490"/>
    </source>
</evidence>
<dbReference type="InterPro" id="IPR015947">
    <property type="entry name" value="PUA-like_sf"/>
</dbReference>
<dbReference type="FunFam" id="3.40.1160.10:FF:000006">
    <property type="entry name" value="Glutamate 5-kinase"/>
    <property type="match status" value="1"/>
</dbReference>
<evidence type="ECO:0000256" key="2">
    <source>
        <dbReference type="ARBA" id="ARBA00022605"/>
    </source>
</evidence>
<comment type="similarity">
    <text evidence="8">Belongs to the glutamate 5-kinase family.</text>
</comment>
<dbReference type="GO" id="GO:0005829">
    <property type="term" value="C:cytosol"/>
    <property type="evidence" value="ECO:0007669"/>
    <property type="project" value="TreeGrafter"/>
</dbReference>
<sequence length="370" mass="40316">MDTSKKRTVVVKIGSSLLVNDETGKLRMDFLYHLMNDVVTMKSRGFNVVLVSSGSVALGRRFGKVPPDANLTLPQKQAAAALGQPVLMAAYQNFANEHDFRTAQILITRHDFEDRKRFVNAEDTFEELIGQGIVPIVNENDTLATKHLRVGDNDRLAAKVCHMVEADDLVILTNVGGMLDENKKIIPVIETLDESIYAMAGGSSGVGTGGMVTKLQAGEIAQASGCRTHITSGDCINPVVDALDGEREHTVIESNITPESARHLWIATSLDVRGFLEIKETSLDSLKLGRSLFSEDLQSVSGQFGRGDVVSINSGDQEVARGIVAFNHFEAQALLERRSPDIFSVLGYNTRPDIVHKNDLAFLTAPTELI</sequence>
<keyword evidence="4 8" id="KW-0808">Transferase</keyword>
<keyword evidence="6 8" id="KW-0418">Kinase</keyword>
<dbReference type="UniPathway" id="UPA00098">
    <property type="reaction ID" value="UER00359"/>
</dbReference>
<keyword evidence="11" id="KW-1185">Reference proteome</keyword>
<dbReference type="PIRSF" id="PIRSF000729">
    <property type="entry name" value="GK"/>
    <property type="match status" value="1"/>
</dbReference>
<keyword evidence="3 8" id="KW-0641">Proline biosynthesis</keyword>
<accession>A0A7X1E7C3</accession>
<feature type="binding site" evidence="8">
    <location>
        <position position="153"/>
    </location>
    <ligand>
        <name>substrate</name>
    </ligand>
</feature>